<evidence type="ECO:0000313" key="3">
    <source>
        <dbReference type="Proteomes" id="UP000023152"/>
    </source>
</evidence>
<evidence type="ECO:0000256" key="1">
    <source>
        <dbReference type="SAM" id="MobiDB-lite"/>
    </source>
</evidence>
<dbReference type="Proteomes" id="UP000023152">
    <property type="component" value="Unassembled WGS sequence"/>
</dbReference>
<proteinExistence type="predicted"/>
<sequence length="133" mass="15315">MSTQFFDRLRRKVSGPHKPFHYGSKEVNSRTSAHEAEEVEDALGVDKNSQNNQKESKKSVNQQSVENTNMCTPYADWKDERAASVMTMAEHSFYKYETEENTLDEDTFDDFDEVEKYHNISTNNTPTPDHSVG</sequence>
<comment type="caution">
    <text evidence="2">The sequence shown here is derived from an EMBL/GenBank/DDBJ whole genome shotgun (WGS) entry which is preliminary data.</text>
</comment>
<dbReference type="AlphaFoldDB" id="X6NGF7"/>
<feature type="compositionally biased region" description="Low complexity" evidence="1">
    <location>
        <begin position="47"/>
        <end position="65"/>
    </location>
</feature>
<feature type="compositionally biased region" description="Basic residues" evidence="1">
    <location>
        <begin position="9"/>
        <end position="20"/>
    </location>
</feature>
<evidence type="ECO:0000313" key="2">
    <source>
        <dbReference type="EMBL" id="ETO24983.1"/>
    </source>
</evidence>
<reference evidence="2 3" key="1">
    <citation type="journal article" date="2013" name="Curr. Biol.">
        <title>The Genome of the Foraminiferan Reticulomyxa filosa.</title>
        <authorList>
            <person name="Glockner G."/>
            <person name="Hulsmann N."/>
            <person name="Schleicher M."/>
            <person name="Noegel A.A."/>
            <person name="Eichinger L."/>
            <person name="Gallinger C."/>
            <person name="Pawlowski J."/>
            <person name="Sierra R."/>
            <person name="Euteneuer U."/>
            <person name="Pillet L."/>
            <person name="Moustafa A."/>
            <person name="Platzer M."/>
            <person name="Groth M."/>
            <person name="Szafranski K."/>
            <person name="Schliwa M."/>
        </authorList>
    </citation>
    <scope>NUCLEOTIDE SEQUENCE [LARGE SCALE GENOMIC DNA]</scope>
</reference>
<dbReference type="EMBL" id="ASPP01008823">
    <property type="protein sequence ID" value="ETO24983.1"/>
    <property type="molecule type" value="Genomic_DNA"/>
</dbReference>
<feature type="non-terminal residue" evidence="2">
    <location>
        <position position="133"/>
    </location>
</feature>
<name>X6NGF7_RETFI</name>
<gene>
    <name evidence="2" type="ORF">RFI_12161</name>
</gene>
<protein>
    <submittedName>
        <fullName evidence="2">Uncharacterized protein</fullName>
    </submittedName>
</protein>
<organism evidence="2 3">
    <name type="scientific">Reticulomyxa filosa</name>
    <dbReference type="NCBI Taxonomy" id="46433"/>
    <lineage>
        <taxon>Eukaryota</taxon>
        <taxon>Sar</taxon>
        <taxon>Rhizaria</taxon>
        <taxon>Retaria</taxon>
        <taxon>Foraminifera</taxon>
        <taxon>Monothalamids</taxon>
        <taxon>Reticulomyxidae</taxon>
        <taxon>Reticulomyxa</taxon>
    </lineage>
</organism>
<accession>X6NGF7</accession>
<keyword evidence="3" id="KW-1185">Reference proteome</keyword>
<feature type="region of interest" description="Disordered" evidence="1">
    <location>
        <begin position="1"/>
        <end position="71"/>
    </location>
</feature>
<feature type="compositionally biased region" description="Basic and acidic residues" evidence="1">
    <location>
        <begin position="23"/>
        <end position="36"/>
    </location>
</feature>